<geneLocation type="mitochondrion" evidence="1"/>
<dbReference type="EMBL" id="KY575057">
    <property type="protein sequence ID" value="ATI20422.1"/>
    <property type="molecule type" value="Genomic_DNA"/>
</dbReference>
<evidence type="ECO:0000313" key="1">
    <source>
        <dbReference type="EMBL" id="ATI20422.1"/>
    </source>
</evidence>
<accession>A0A291LIU1</accession>
<organism evidence="1">
    <name type="scientific">Juglanconis juglandina</name>
    <dbReference type="NCBI Taxonomy" id="1940567"/>
    <lineage>
        <taxon>Eukaryota</taxon>
        <taxon>Fungi</taxon>
        <taxon>Dikarya</taxon>
        <taxon>Ascomycota</taxon>
        <taxon>Pezizomycotina</taxon>
        <taxon>Sordariomycetes</taxon>
        <taxon>Sordariomycetidae</taxon>
        <taxon>Diaporthales</taxon>
        <taxon>Juglanconidaceae</taxon>
        <taxon>Juglanconis</taxon>
    </lineage>
</organism>
<proteinExistence type="predicted"/>
<sequence length="132" mass="15049">MSALFIAFSPGLKAILNLSPSCKDQYWSLHEGKLRSPCVTCWWQIWCTGKMLSTLYFPPSFCGRMWCNSTGSPLCNDSPHIGHLCLCFIYISGRNLASMRDCLRLLKYSCHTVWISVLFKRSHLYDGSLTQV</sequence>
<name>A0A291LIU1_9PEZI</name>
<gene>
    <name evidence="1" type="primary">orf132</name>
</gene>
<reference evidence="1" key="1">
    <citation type="submission" date="2017-02" db="EMBL/GenBank/DDBJ databases">
        <title>Fungal Comparative Genomics of Melanconis species and Ophiognomonia clavigignenti-juglandacearum at Different Phylogenetic Distances.</title>
        <authorList>
            <person name="Demers J.E."/>
            <person name="Castlebury L.A."/>
        </authorList>
    </citation>
    <scope>NUCLEOTIDE SEQUENCE</scope>
    <source>
        <strain evidence="1">CBS 121083</strain>
    </source>
</reference>
<dbReference type="AlphaFoldDB" id="A0A291LIU1"/>
<keyword evidence="1" id="KW-0496">Mitochondrion</keyword>
<protein>
    <submittedName>
        <fullName evidence="1">Uncharacterized protein</fullName>
    </submittedName>
</protein>